<feature type="transmembrane region" description="Helical" evidence="1">
    <location>
        <begin position="117"/>
        <end position="139"/>
    </location>
</feature>
<name>A0A1I3LH76_9FLAO</name>
<feature type="transmembrane region" description="Helical" evidence="1">
    <location>
        <begin position="45"/>
        <end position="66"/>
    </location>
</feature>
<evidence type="ECO:0000256" key="1">
    <source>
        <dbReference type="SAM" id="Phobius"/>
    </source>
</evidence>
<keyword evidence="1" id="KW-1133">Transmembrane helix</keyword>
<dbReference type="STRING" id="1144750.SAMN05443431_102398"/>
<feature type="transmembrane region" description="Helical" evidence="1">
    <location>
        <begin position="78"/>
        <end position="97"/>
    </location>
</feature>
<keyword evidence="1" id="KW-0472">Membrane</keyword>
<dbReference type="EMBL" id="FORM01000002">
    <property type="protein sequence ID" value="SFI83765.1"/>
    <property type="molecule type" value="Genomic_DNA"/>
</dbReference>
<protein>
    <submittedName>
        <fullName evidence="2">Uncharacterized protein</fullName>
    </submittedName>
</protein>
<evidence type="ECO:0000313" key="2">
    <source>
        <dbReference type="EMBL" id="SFI83765.1"/>
    </source>
</evidence>
<organism evidence="2 3">
    <name type="scientific">Olleya namhaensis</name>
    <dbReference type="NCBI Taxonomy" id="1144750"/>
    <lineage>
        <taxon>Bacteria</taxon>
        <taxon>Pseudomonadati</taxon>
        <taxon>Bacteroidota</taxon>
        <taxon>Flavobacteriia</taxon>
        <taxon>Flavobacteriales</taxon>
        <taxon>Flavobacteriaceae</taxon>
    </lineage>
</organism>
<keyword evidence="3" id="KW-1185">Reference proteome</keyword>
<sequence length="147" mass="15401">MHKILKIVALVLSLAGIGVLVNIIVKGDETIKAMALDGDTSVVEPMAIIAYITLGLVLAFVLFFILKNLFTSGKSLKSTLIGLGAFAAVLLIAYVVSGGDTNIYKYNGLVASEGESTMVGAGLVAFYILILGAIATMFFSGIKKLIK</sequence>
<reference evidence="3" key="1">
    <citation type="submission" date="2016-10" db="EMBL/GenBank/DDBJ databases">
        <authorList>
            <person name="Varghese N."/>
            <person name="Submissions S."/>
        </authorList>
    </citation>
    <scope>NUCLEOTIDE SEQUENCE [LARGE SCALE GENOMIC DNA]</scope>
    <source>
        <strain evidence="3">DSM 28881</strain>
    </source>
</reference>
<evidence type="ECO:0000313" key="3">
    <source>
        <dbReference type="Proteomes" id="UP000199559"/>
    </source>
</evidence>
<dbReference type="AlphaFoldDB" id="A0A1I3LH76"/>
<keyword evidence="1" id="KW-0812">Transmembrane</keyword>
<dbReference type="Proteomes" id="UP000199559">
    <property type="component" value="Unassembled WGS sequence"/>
</dbReference>
<accession>A0A1I3LH76</accession>
<gene>
    <name evidence="2" type="ORF">SAMN05443431_102398</name>
</gene>
<feature type="transmembrane region" description="Helical" evidence="1">
    <location>
        <begin position="7"/>
        <end position="25"/>
    </location>
</feature>
<dbReference type="RefSeq" id="WP_090838072.1">
    <property type="nucleotide sequence ID" value="NZ_CANLBQ010000002.1"/>
</dbReference>
<proteinExistence type="predicted"/>